<comment type="caution">
    <text evidence="13">The sequence shown here is derived from an EMBL/GenBank/DDBJ whole genome shotgun (WGS) entry which is preliminary data.</text>
</comment>
<protein>
    <recommendedName>
        <fullName evidence="4">Farnesyl diphosphate synthase</fullName>
        <ecNumber evidence="3">2.5.1.10</ecNumber>
    </recommendedName>
    <alternativeName>
        <fullName evidence="10">(2E,6E)-farnesyl diphosphate synthase</fullName>
    </alternativeName>
    <alternativeName>
        <fullName evidence="9">Geranyltranstransferase</fullName>
    </alternativeName>
</protein>
<evidence type="ECO:0000256" key="1">
    <source>
        <dbReference type="ARBA" id="ARBA00001946"/>
    </source>
</evidence>
<evidence type="ECO:0000256" key="5">
    <source>
        <dbReference type="ARBA" id="ARBA00022679"/>
    </source>
</evidence>
<evidence type="ECO:0000256" key="3">
    <source>
        <dbReference type="ARBA" id="ARBA00012439"/>
    </source>
</evidence>
<dbReference type="PROSITE" id="PS00723">
    <property type="entry name" value="POLYPRENYL_SYNTHASE_1"/>
    <property type="match status" value="1"/>
</dbReference>
<name>A0A8J6J862_9FIRM</name>
<dbReference type="Gene3D" id="1.10.600.10">
    <property type="entry name" value="Farnesyl Diphosphate Synthase"/>
    <property type="match status" value="1"/>
</dbReference>
<dbReference type="FunFam" id="1.10.600.10:FF:000001">
    <property type="entry name" value="Geranylgeranyl diphosphate synthase"/>
    <property type="match status" value="1"/>
</dbReference>
<evidence type="ECO:0000256" key="6">
    <source>
        <dbReference type="ARBA" id="ARBA00022723"/>
    </source>
</evidence>
<keyword evidence="5 12" id="KW-0808">Transferase</keyword>
<comment type="cofactor">
    <cofactor evidence="1">
        <name>Mg(2+)</name>
        <dbReference type="ChEBI" id="CHEBI:18420"/>
    </cofactor>
</comment>
<dbReference type="RefSeq" id="WP_186852490.1">
    <property type="nucleotide sequence ID" value="NZ_JACOPO010000003.1"/>
</dbReference>
<dbReference type="InterPro" id="IPR008949">
    <property type="entry name" value="Isoprenoid_synthase_dom_sf"/>
</dbReference>
<reference evidence="13" key="1">
    <citation type="submission" date="2020-08" db="EMBL/GenBank/DDBJ databases">
        <title>Genome public.</title>
        <authorList>
            <person name="Liu C."/>
            <person name="Sun Q."/>
        </authorList>
    </citation>
    <scope>NUCLEOTIDE SEQUENCE</scope>
    <source>
        <strain evidence="13">NSJ-23</strain>
    </source>
</reference>
<keyword evidence="6" id="KW-0479">Metal-binding</keyword>
<evidence type="ECO:0000256" key="8">
    <source>
        <dbReference type="ARBA" id="ARBA00023229"/>
    </source>
</evidence>
<dbReference type="NCBIfam" id="NF045485">
    <property type="entry name" value="FPPsyn"/>
    <property type="match status" value="1"/>
</dbReference>
<dbReference type="EC" id="2.5.1.10" evidence="3"/>
<evidence type="ECO:0000256" key="4">
    <source>
        <dbReference type="ARBA" id="ARBA00015100"/>
    </source>
</evidence>
<dbReference type="GO" id="GO:0005737">
    <property type="term" value="C:cytoplasm"/>
    <property type="evidence" value="ECO:0007669"/>
    <property type="project" value="UniProtKB-ARBA"/>
</dbReference>
<gene>
    <name evidence="13" type="ORF">H8S11_05605</name>
</gene>
<dbReference type="CDD" id="cd00685">
    <property type="entry name" value="Trans_IPPS_HT"/>
    <property type="match status" value="1"/>
</dbReference>
<dbReference type="Proteomes" id="UP000628736">
    <property type="component" value="Unassembled WGS sequence"/>
</dbReference>
<proteinExistence type="inferred from homology"/>
<organism evidence="13 14">
    <name type="scientific">Flintibacter hominis</name>
    <dbReference type="NCBI Taxonomy" id="2763048"/>
    <lineage>
        <taxon>Bacteria</taxon>
        <taxon>Bacillati</taxon>
        <taxon>Bacillota</taxon>
        <taxon>Clostridia</taxon>
        <taxon>Eubacteriales</taxon>
        <taxon>Flintibacter</taxon>
    </lineage>
</organism>
<evidence type="ECO:0000256" key="12">
    <source>
        <dbReference type="RuleBase" id="RU004466"/>
    </source>
</evidence>
<evidence type="ECO:0000256" key="11">
    <source>
        <dbReference type="ARBA" id="ARBA00049399"/>
    </source>
</evidence>
<evidence type="ECO:0000256" key="7">
    <source>
        <dbReference type="ARBA" id="ARBA00022842"/>
    </source>
</evidence>
<dbReference type="GO" id="GO:0004337">
    <property type="term" value="F:(2E,6E)-farnesyl diphosphate synthase activity"/>
    <property type="evidence" value="ECO:0007669"/>
    <property type="project" value="UniProtKB-EC"/>
</dbReference>
<dbReference type="SFLD" id="SFLDG01017">
    <property type="entry name" value="Polyprenyl_Transferase_Like"/>
    <property type="match status" value="1"/>
</dbReference>
<comment type="catalytic activity">
    <reaction evidence="11">
        <text>isopentenyl diphosphate + (2E)-geranyl diphosphate = (2E,6E)-farnesyl diphosphate + diphosphate</text>
        <dbReference type="Rhea" id="RHEA:19361"/>
        <dbReference type="ChEBI" id="CHEBI:33019"/>
        <dbReference type="ChEBI" id="CHEBI:58057"/>
        <dbReference type="ChEBI" id="CHEBI:128769"/>
        <dbReference type="ChEBI" id="CHEBI:175763"/>
        <dbReference type="EC" id="2.5.1.10"/>
    </reaction>
</comment>
<dbReference type="PANTHER" id="PTHR43281">
    <property type="entry name" value="FARNESYL DIPHOSPHATE SYNTHASE"/>
    <property type="match status" value="1"/>
</dbReference>
<dbReference type="AlphaFoldDB" id="A0A8J6J862"/>
<keyword evidence="8" id="KW-0414">Isoprene biosynthesis</keyword>
<dbReference type="InterPro" id="IPR033749">
    <property type="entry name" value="Polyprenyl_synt_CS"/>
</dbReference>
<dbReference type="SUPFAM" id="SSF48576">
    <property type="entry name" value="Terpenoid synthases"/>
    <property type="match status" value="1"/>
</dbReference>
<comment type="similarity">
    <text evidence="2 12">Belongs to the FPP/GGPP synthase family.</text>
</comment>
<accession>A0A8J6J862</accession>
<evidence type="ECO:0000313" key="14">
    <source>
        <dbReference type="Proteomes" id="UP000628736"/>
    </source>
</evidence>
<dbReference type="GO" id="GO:0046872">
    <property type="term" value="F:metal ion binding"/>
    <property type="evidence" value="ECO:0007669"/>
    <property type="project" value="UniProtKB-KW"/>
</dbReference>
<evidence type="ECO:0000256" key="2">
    <source>
        <dbReference type="ARBA" id="ARBA00006706"/>
    </source>
</evidence>
<dbReference type="GO" id="GO:0016114">
    <property type="term" value="P:terpenoid biosynthetic process"/>
    <property type="evidence" value="ECO:0007669"/>
    <property type="project" value="UniProtKB-ARBA"/>
</dbReference>
<evidence type="ECO:0000256" key="10">
    <source>
        <dbReference type="ARBA" id="ARBA00032873"/>
    </source>
</evidence>
<dbReference type="InterPro" id="IPR053378">
    <property type="entry name" value="Prenyl_diphosphate_synthase"/>
</dbReference>
<evidence type="ECO:0000256" key="9">
    <source>
        <dbReference type="ARBA" id="ARBA00032380"/>
    </source>
</evidence>
<keyword evidence="14" id="KW-1185">Reference proteome</keyword>
<dbReference type="InterPro" id="IPR000092">
    <property type="entry name" value="Polyprenyl_synt"/>
</dbReference>
<dbReference type="SFLD" id="SFLDS00005">
    <property type="entry name" value="Isoprenoid_Synthase_Type_I"/>
    <property type="match status" value="1"/>
</dbReference>
<dbReference type="Pfam" id="PF00348">
    <property type="entry name" value="polyprenyl_synt"/>
    <property type="match status" value="1"/>
</dbReference>
<sequence length="298" mass="31924">MNYQQQMDRAYALTEEYLASCFQGEGLEKAMRYSLMAGGKRIRPILTMLFCQAAGGELEEGLEFGCGVEMLHTYSLIHDDLPCMDNDDLRRGKPTCHKVFGECVATLAGDALQAAAFRTVLFAKGPWSGEGAAAPALAAGVLAEAAGVQGMCGGQYWDTIGDGQPHSLEDLTAIHDKKTGALLRAACVMGVLACSGHREVDDSCIDAAREYATHLGLAFQIRDDVLDATSTTEELGKPVGSDSANGKTTYVTLLGVEGCREQVVEHTRLAKEALERGGWRGSIGCLCWLADHLAQRSN</sequence>
<dbReference type="EMBL" id="JACOPO010000003">
    <property type="protein sequence ID" value="MBC5722280.1"/>
    <property type="molecule type" value="Genomic_DNA"/>
</dbReference>
<dbReference type="PANTHER" id="PTHR43281:SF1">
    <property type="entry name" value="FARNESYL DIPHOSPHATE SYNTHASE"/>
    <property type="match status" value="1"/>
</dbReference>
<evidence type="ECO:0000313" key="13">
    <source>
        <dbReference type="EMBL" id="MBC5722280.1"/>
    </source>
</evidence>
<dbReference type="PROSITE" id="PS00444">
    <property type="entry name" value="POLYPRENYL_SYNTHASE_2"/>
    <property type="match status" value="1"/>
</dbReference>
<keyword evidence="7" id="KW-0460">Magnesium</keyword>